<proteinExistence type="predicted"/>
<evidence type="ECO:0000313" key="2">
    <source>
        <dbReference type="Proteomes" id="UP001595843"/>
    </source>
</evidence>
<dbReference type="Proteomes" id="UP001595843">
    <property type="component" value="Unassembled WGS sequence"/>
</dbReference>
<reference evidence="2" key="1">
    <citation type="journal article" date="2019" name="Int. J. Syst. Evol. Microbiol.">
        <title>The Global Catalogue of Microorganisms (GCM) 10K type strain sequencing project: providing services to taxonomists for standard genome sequencing and annotation.</title>
        <authorList>
            <consortium name="The Broad Institute Genomics Platform"/>
            <consortium name="The Broad Institute Genome Sequencing Center for Infectious Disease"/>
            <person name="Wu L."/>
            <person name="Ma J."/>
        </authorList>
    </citation>
    <scope>NUCLEOTIDE SEQUENCE [LARGE SCALE GENOMIC DNA]</scope>
    <source>
        <strain evidence="2">IBRC-M 10813</strain>
    </source>
</reference>
<sequence length="46" mass="5552">MKEYTCFHCEHQVTSVHPVTFYEQENENDQLLCDHCYSEWLESLKG</sequence>
<gene>
    <name evidence="1" type="ORF">ACFOUO_13395</name>
</gene>
<name>A0ABV8JFR4_9BACL</name>
<dbReference type="EMBL" id="JBHSAP010000018">
    <property type="protein sequence ID" value="MFC4077792.1"/>
    <property type="molecule type" value="Genomic_DNA"/>
</dbReference>
<protein>
    <submittedName>
        <fullName evidence="1">Uncharacterized protein</fullName>
    </submittedName>
</protein>
<organism evidence="1 2">
    <name type="scientific">Salinithrix halophila</name>
    <dbReference type="NCBI Taxonomy" id="1485204"/>
    <lineage>
        <taxon>Bacteria</taxon>
        <taxon>Bacillati</taxon>
        <taxon>Bacillota</taxon>
        <taxon>Bacilli</taxon>
        <taxon>Bacillales</taxon>
        <taxon>Thermoactinomycetaceae</taxon>
        <taxon>Salinithrix</taxon>
    </lineage>
</organism>
<evidence type="ECO:0000313" key="1">
    <source>
        <dbReference type="EMBL" id="MFC4077792.1"/>
    </source>
</evidence>
<accession>A0ABV8JFR4</accession>
<keyword evidence="2" id="KW-1185">Reference proteome</keyword>
<comment type="caution">
    <text evidence="1">The sequence shown here is derived from an EMBL/GenBank/DDBJ whole genome shotgun (WGS) entry which is preliminary data.</text>
</comment>